<dbReference type="AlphaFoldDB" id="A0A133U4Z0"/>
<feature type="transmembrane region" description="Helical" evidence="1">
    <location>
        <begin position="32"/>
        <end position="51"/>
    </location>
</feature>
<feature type="transmembrane region" description="Helical" evidence="1">
    <location>
        <begin position="6"/>
        <end position="23"/>
    </location>
</feature>
<sequence length="80" mass="7890">SIVGGIIQGSILGVIYAAVYDSLPGGSSIKKGIVLSIGWYIILGLVIYATLATASGAVAVVCVLTGLISGLIWGAIAGTL</sequence>
<protein>
    <submittedName>
        <fullName evidence="2">Uncharacterized protein</fullName>
    </submittedName>
</protein>
<name>A0A133U4Z0_9EURY</name>
<keyword evidence="1" id="KW-0472">Membrane</keyword>
<dbReference type="Proteomes" id="UP000070163">
    <property type="component" value="Unassembled WGS sequence"/>
</dbReference>
<evidence type="ECO:0000313" key="2">
    <source>
        <dbReference type="EMBL" id="KXA89226.1"/>
    </source>
</evidence>
<gene>
    <name evidence="2" type="ORF">AKJ57_05665</name>
</gene>
<keyword evidence="1" id="KW-0812">Transmembrane</keyword>
<dbReference type="EMBL" id="LHXJ01000090">
    <property type="protein sequence ID" value="KXA89226.1"/>
    <property type="molecule type" value="Genomic_DNA"/>
</dbReference>
<feature type="non-terminal residue" evidence="2">
    <location>
        <position position="1"/>
    </location>
</feature>
<evidence type="ECO:0000313" key="3">
    <source>
        <dbReference type="Proteomes" id="UP000070163"/>
    </source>
</evidence>
<proteinExistence type="predicted"/>
<keyword evidence="3" id="KW-1185">Reference proteome</keyword>
<keyword evidence="1" id="KW-1133">Transmembrane helix</keyword>
<reference evidence="2 3" key="1">
    <citation type="journal article" date="2016" name="Sci. Rep.">
        <title>Metabolic traits of an uncultured archaeal lineage -MSBL1- from brine pools of the Red Sea.</title>
        <authorList>
            <person name="Mwirichia R."/>
            <person name="Alam I."/>
            <person name="Rashid M."/>
            <person name="Vinu M."/>
            <person name="Ba-Alawi W."/>
            <person name="Anthony Kamau A."/>
            <person name="Kamanda Ngugi D."/>
            <person name="Goker M."/>
            <person name="Klenk H.P."/>
            <person name="Bajic V."/>
            <person name="Stingl U."/>
        </authorList>
    </citation>
    <scope>NUCLEOTIDE SEQUENCE [LARGE SCALE GENOMIC DNA]</scope>
    <source>
        <strain evidence="2">SCGC-AAA259A05</strain>
    </source>
</reference>
<evidence type="ECO:0000256" key="1">
    <source>
        <dbReference type="SAM" id="Phobius"/>
    </source>
</evidence>
<feature type="transmembrane region" description="Helical" evidence="1">
    <location>
        <begin position="57"/>
        <end position="76"/>
    </location>
</feature>
<accession>A0A133U4Z0</accession>
<organism evidence="2 3">
    <name type="scientific">candidate division MSBL1 archaeon SCGC-AAA259A05</name>
    <dbReference type="NCBI Taxonomy" id="1698259"/>
    <lineage>
        <taxon>Archaea</taxon>
        <taxon>Methanobacteriati</taxon>
        <taxon>Methanobacteriota</taxon>
        <taxon>candidate division MSBL1</taxon>
    </lineage>
</organism>
<comment type="caution">
    <text evidence="2">The sequence shown here is derived from an EMBL/GenBank/DDBJ whole genome shotgun (WGS) entry which is preliminary data.</text>
</comment>